<dbReference type="InterPro" id="IPR002110">
    <property type="entry name" value="Ankyrin_rpt"/>
</dbReference>
<dbReference type="PANTHER" id="PTHR24126:SF3">
    <property type="entry name" value="ANKYRIN REPEAT DOMAIN-CONTAINING PROTEIN 2"/>
    <property type="match status" value="1"/>
</dbReference>
<proteinExistence type="predicted"/>
<dbReference type="Pfam" id="PF12796">
    <property type="entry name" value="Ank_2"/>
    <property type="match status" value="2"/>
</dbReference>
<evidence type="ECO:0000313" key="6">
    <source>
        <dbReference type="Proteomes" id="UP000016665"/>
    </source>
</evidence>
<dbReference type="GO" id="GO:0061629">
    <property type="term" value="F:RNA polymerase II-specific DNA-binding transcription factor binding"/>
    <property type="evidence" value="ECO:0007669"/>
    <property type="project" value="TreeGrafter"/>
</dbReference>
<keyword evidence="1" id="KW-0677">Repeat</keyword>
<feature type="region of interest" description="Disordered" evidence="4">
    <location>
        <begin position="33"/>
        <end position="59"/>
    </location>
</feature>
<feature type="repeat" description="ANK" evidence="3">
    <location>
        <begin position="161"/>
        <end position="193"/>
    </location>
</feature>
<feature type="repeat" description="ANK" evidence="3">
    <location>
        <begin position="194"/>
        <end position="226"/>
    </location>
</feature>
<organism evidence="5 6">
    <name type="scientific">Ficedula albicollis</name>
    <name type="common">Collared flycatcher</name>
    <name type="synonym">Muscicapa albicollis</name>
    <dbReference type="NCBI Taxonomy" id="59894"/>
    <lineage>
        <taxon>Eukaryota</taxon>
        <taxon>Metazoa</taxon>
        <taxon>Chordata</taxon>
        <taxon>Craniata</taxon>
        <taxon>Vertebrata</taxon>
        <taxon>Euteleostomi</taxon>
        <taxon>Archelosauria</taxon>
        <taxon>Archosauria</taxon>
        <taxon>Dinosauria</taxon>
        <taxon>Saurischia</taxon>
        <taxon>Theropoda</taxon>
        <taxon>Coelurosauria</taxon>
        <taxon>Aves</taxon>
        <taxon>Neognathae</taxon>
        <taxon>Neoaves</taxon>
        <taxon>Telluraves</taxon>
        <taxon>Australaves</taxon>
        <taxon>Passeriformes</taxon>
        <taxon>Muscicapidae</taxon>
        <taxon>Ficedula</taxon>
    </lineage>
</organism>
<evidence type="ECO:0000313" key="5">
    <source>
        <dbReference type="Ensembl" id="ENSFALP00000027441.1"/>
    </source>
</evidence>
<reference evidence="5" key="2">
    <citation type="submission" date="2025-08" db="UniProtKB">
        <authorList>
            <consortium name="Ensembl"/>
        </authorList>
    </citation>
    <scope>IDENTIFICATION</scope>
</reference>
<sequence>MPRATFPGRLRMEAVGLLCAQTSTAAPTVPVQKLKGDGAREPPAVERMNTPELEEEKRRGPRNWGLEAIKGQEKVRRSSVDLRREIIDVGSIQRLIELRKQRRQRRAERAATPEPTPPPEPLEIEGPVEPETFLRAAVQGKMHVIEKFLADGGSPDTCDEFHRTALHRSSLEGHVEILQKLLDSGATVDFRDRLDCTAVHWACRGGHLDAVKLLQDHGADLNVKDKLLSTPLHVATRTGHLDVVEHLIHCGVDINAPDREGDTALHDATRLSRYKIIKTLILHGADMMAKNEVSVWGQHRGHLLPHDVVPPCAQPLSAHSCRLARPRLTWCSSGRWTHARHWRPRNSHRGKWRSLHDGTRQGPGAGLSSKELNPDKTFLCQ</sequence>
<feature type="repeat" description="ANK" evidence="3">
    <location>
        <begin position="227"/>
        <end position="259"/>
    </location>
</feature>
<reference evidence="5" key="3">
    <citation type="submission" date="2025-09" db="UniProtKB">
        <authorList>
            <consortium name="Ensembl"/>
        </authorList>
    </citation>
    <scope>IDENTIFICATION</scope>
</reference>
<dbReference type="GeneTree" id="ENSGT00940000153956"/>
<dbReference type="SUPFAM" id="SSF48403">
    <property type="entry name" value="Ankyrin repeat"/>
    <property type="match status" value="1"/>
</dbReference>
<dbReference type="InterPro" id="IPR036770">
    <property type="entry name" value="Ankyrin_rpt-contain_sf"/>
</dbReference>
<evidence type="ECO:0000256" key="1">
    <source>
        <dbReference type="ARBA" id="ARBA00022737"/>
    </source>
</evidence>
<feature type="region of interest" description="Disordered" evidence="4">
    <location>
        <begin position="347"/>
        <end position="381"/>
    </location>
</feature>
<protein>
    <submittedName>
        <fullName evidence="5">Ankyrin repeat domain 2</fullName>
    </submittedName>
</protein>
<reference evidence="5 6" key="1">
    <citation type="journal article" date="2012" name="Nature">
        <title>The genomic landscape of species divergence in Ficedula flycatchers.</title>
        <authorList>
            <person name="Ellegren H."/>
            <person name="Smeds L."/>
            <person name="Burri R."/>
            <person name="Olason P.I."/>
            <person name="Backstrom N."/>
            <person name="Kawakami T."/>
            <person name="Kunstner A."/>
            <person name="Makinen H."/>
            <person name="Nadachowska-Brzyska K."/>
            <person name="Qvarnstrom A."/>
            <person name="Uebbing S."/>
            <person name="Wolf J.B."/>
        </authorList>
    </citation>
    <scope>NUCLEOTIDE SEQUENCE [LARGE SCALE GENOMIC DNA]</scope>
</reference>
<dbReference type="Gene3D" id="1.25.40.20">
    <property type="entry name" value="Ankyrin repeat-containing domain"/>
    <property type="match status" value="2"/>
</dbReference>
<dbReference type="PROSITE" id="PS50297">
    <property type="entry name" value="ANK_REP_REGION"/>
    <property type="match status" value="4"/>
</dbReference>
<evidence type="ECO:0000256" key="3">
    <source>
        <dbReference type="PROSITE-ProRule" id="PRU00023"/>
    </source>
</evidence>
<keyword evidence="2 3" id="KW-0040">ANK repeat</keyword>
<feature type="repeat" description="ANK" evidence="3">
    <location>
        <begin position="260"/>
        <end position="292"/>
    </location>
</feature>
<evidence type="ECO:0000256" key="2">
    <source>
        <dbReference type="ARBA" id="ARBA00023043"/>
    </source>
</evidence>
<feature type="region of interest" description="Disordered" evidence="4">
    <location>
        <begin position="103"/>
        <end position="126"/>
    </location>
</feature>
<accession>A0A803VXI5</accession>
<dbReference type="AlphaFoldDB" id="A0A803VXI5"/>
<dbReference type="SMART" id="SM00248">
    <property type="entry name" value="ANK"/>
    <property type="match status" value="4"/>
</dbReference>
<name>A0A803VXI5_FICAL</name>
<feature type="compositionally biased region" description="Basic and acidic residues" evidence="4">
    <location>
        <begin position="34"/>
        <end position="44"/>
    </location>
</feature>
<dbReference type="FunFam" id="1.25.40.20:FF:000172">
    <property type="entry name" value="Ankyrin repeat domain-containing protein 2"/>
    <property type="match status" value="1"/>
</dbReference>
<gene>
    <name evidence="5" type="primary">ANKRD2</name>
</gene>
<dbReference type="Ensembl" id="ENSFALT00000031852.1">
    <property type="protein sequence ID" value="ENSFALP00000027441.1"/>
    <property type="gene ID" value="ENSFALG00000008427.2"/>
</dbReference>
<keyword evidence="6" id="KW-1185">Reference proteome</keyword>
<dbReference type="PRINTS" id="PR01415">
    <property type="entry name" value="ANKYRIN"/>
</dbReference>
<dbReference type="PROSITE" id="PS50088">
    <property type="entry name" value="ANK_REPEAT"/>
    <property type="match status" value="4"/>
</dbReference>
<dbReference type="GO" id="GO:0005634">
    <property type="term" value="C:nucleus"/>
    <property type="evidence" value="ECO:0007669"/>
    <property type="project" value="TreeGrafter"/>
</dbReference>
<dbReference type="PANTHER" id="PTHR24126">
    <property type="entry name" value="ANKYRIN REPEAT, PH AND SEC7 DOMAIN CONTAINING PROTEIN SECG-RELATED"/>
    <property type="match status" value="1"/>
</dbReference>
<dbReference type="Proteomes" id="UP000016665">
    <property type="component" value="Chromosome 6"/>
</dbReference>
<evidence type="ECO:0000256" key="4">
    <source>
        <dbReference type="SAM" id="MobiDB-lite"/>
    </source>
</evidence>
<dbReference type="GO" id="GO:0006357">
    <property type="term" value="P:regulation of transcription by RNA polymerase II"/>
    <property type="evidence" value="ECO:0007669"/>
    <property type="project" value="TreeGrafter"/>
</dbReference>